<reference evidence="1" key="1">
    <citation type="submission" date="2019-12" db="EMBL/GenBank/DDBJ databases">
        <title>Genome sequencing and annotation of Brassica cretica.</title>
        <authorList>
            <person name="Studholme D.J."/>
            <person name="Sarris P."/>
        </authorList>
    </citation>
    <scope>NUCLEOTIDE SEQUENCE</scope>
    <source>
        <strain evidence="1">PFS-109/04</strain>
        <tissue evidence="1">Leaf</tissue>
    </source>
</reference>
<dbReference type="Proteomes" id="UP000712600">
    <property type="component" value="Unassembled WGS sequence"/>
</dbReference>
<sequence>MLLAACRIAGLVLIPEDPILRLQLAELLDILLQLFGVLVKFLFQTLNFLREVGVFPGCFPSSIHLGYLALHAVNLLLEFSYSLSVIGWLVMLVHRHRYVV</sequence>
<protein>
    <submittedName>
        <fullName evidence="1">Uncharacterized protein</fullName>
    </submittedName>
</protein>
<proteinExistence type="predicted"/>
<dbReference type="AlphaFoldDB" id="A0A8S9PT97"/>
<evidence type="ECO:0000313" key="2">
    <source>
        <dbReference type="Proteomes" id="UP000712600"/>
    </source>
</evidence>
<dbReference type="EMBL" id="QGKX02001347">
    <property type="protein sequence ID" value="KAF3525857.1"/>
    <property type="molecule type" value="Genomic_DNA"/>
</dbReference>
<comment type="caution">
    <text evidence="1">The sequence shown here is derived from an EMBL/GenBank/DDBJ whole genome shotgun (WGS) entry which is preliminary data.</text>
</comment>
<gene>
    <name evidence="1" type="ORF">F2Q69_00048431</name>
</gene>
<evidence type="ECO:0000313" key="1">
    <source>
        <dbReference type="EMBL" id="KAF3525857.1"/>
    </source>
</evidence>
<name>A0A8S9PT97_BRACR</name>
<accession>A0A8S9PT97</accession>
<organism evidence="1 2">
    <name type="scientific">Brassica cretica</name>
    <name type="common">Mustard</name>
    <dbReference type="NCBI Taxonomy" id="69181"/>
    <lineage>
        <taxon>Eukaryota</taxon>
        <taxon>Viridiplantae</taxon>
        <taxon>Streptophyta</taxon>
        <taxon>Embryophyta</taxon>
        <taxon>Tracheophyta</taxon>
        <taxon>Spermatophyta</taxon>
        <taxon>Magnoliopsida</taxon>
        <taxon>eudicotyledons</taxon>
        <taxon>Gunneridae</taxon>
        <taxon>Pentapetalae</taxon>
        <taxon>rosids</taxon>
        <taxon>malvids</taxon>
        <taxon>Brassicales</taxon>
        <taxon>Brassicaceae</taxon>
        <taxon>Brassiceae</taxon>
        <taxon>Brassica</taxon>
    </lineage>
</organism>